<dbReference type="SUPFAM" id="SSF53300">
    <property type="entry name" value="vWA-like"/>
    <property type="match status" value="1"/>
</dbReference>
<feature type="compositionally biased region" description="Acidic residues" evidence="10">
    <location>
        <begin position="4457"/>
        <end position="4480"/>
    </location>
</feature>
<feature type="compositionally biased region" description="Acidic residues" evidence="10">
    <location>
        <begin position="4890"/>
        <end position="4906"/>
    </location>
</feature>
<dbReference type="InterPro" id="IPR036465">
    <property type="entry name" value="vWFA_dom_sf"/>
</dbReference>
<dbReference type="InterPro" id="IPR003593">
    <property type="entry name" value="AAA+_ATPase"/>
</dbReference>
<feature type="compositionally biased region" description="Acidic residues" evidence="10">
    <location>
        <begin position="4376"/>
        <end position="4385"/>
    </location>
</feature>
<feature type="compositionally biased region" description="Basic and acidic residues" evidence="10">
    <location>
        <begin position="4428"/>
        <end position="4456"/>
    </location>
</feature>
<dbReference type="Pfam" id="PF07728">
    <property type="entry name" value="AAA_5"/>
    <property type="match status" value="7"/>
</dbReference>
<feature type="compositionally biased region" description="Acidic residues" evidence="10">
    <location>
        <begin position="4670"/>
        <end position="4688"/>
    </location>
</feature>
<dbReference type="InterPro" id="IPR027417">
    <property type="entry name" value="P-loop_NTPase"/>
</dbReference>
<dbReference type="CDD" id="cd00009">
    <property type="entry name" value="AAA"/>
    <property type="match status" value="2"/>
</dbReference>
<comment type="function">
    <text evidence="9">Nuclear chaperone required for maturation and nuclear export of pre-60S ribosome subunits.</text>
</comment>
<evidence type="ECO:0000256" key="8">
    <source>
        <dbReference type="ARBA" id="ARBA00023242"/>
    </source>
</evidence>
<dbReference type="InterPro" id="IPR011704">
    <property type="entry name" value="ATPase_dyneun-rel_AAA"/>
</dbReference>
<feature type="compositionally biased region" description="Basic and acidic residues" evidence="10">
    <location>
        <begin position="4704"/>
        <end position="4721"/>
    </location>
</feature>
<protein>
    <recommendedName>
        <fullName evidence="4 9">Midasin</fullName>
    </recommendedName>
</protein>
<feature type="compositionally biased region" description="Acidic residues" evidence="10">
    <location>
        <begin position="4620"/>
        <end position="4649"/>
    </location>
</feature>
<evidence type="ECO:0000313" key="13">
    <source>
        <dbReference type="Proteomes" id="UP001642540"/>
    </source>
</evidence>
<dbReference type="EMBL" id="CAXLJM020000043">
    <property type="protein sequence ID" value="CAL8110203.1"/>
    <property type="molecule type" value="Genomic_DNA"/>
</dbReference>
<dbReference type="InterPro" id="IPR041190">
    <property type="entry name" value="Midasin_AAA_lid_5"/>
</dbReference>
<feature type="compositionally biased region" description="Basic and acidic residues" evidence="10">
    <location>
        <begin position="4778"/>
        <end position="4798"/>
    </location>
</feature>
<evidence type="ECO:0000256" key="5">
    <source>
        <dbReference type="ARBA" id="ARBA00022741"/>
    </source>
</evidence>
<feature type="domain" description="VWFA" evidence="11">
    <location>
        <begin position="5073"/>
        <end position="5272"/>
    </location>
</feature>
<feature type="compositionally biased region" description="Acidic residues" evidence="10">
    <location>
        <begin position="4577"/>
        <end position="4603"/>
    </location>
</feature>
<feature type="compositionally biased region" description="Polar residues" evidence="10">
    <location>
        <begin position="4817"/>
        <end position="4830"/>
    </location>
</feature>
<feature type="compositionally biased region" description="Basic and acidic residues" evidence="10">
    <location>
        <begin position="4545"/>
        <end position="4555"/>
    </location>
</feature>
<dbReference type="PANTHER" id="PTHR48103">
    <property type="entry name" value="MIDASIN-RELATED"/>
    <property type="match status" value="1"/>
</dbReference>
<evidence type="ECO:0000256" key="3">
    <source>
        <dbReference type="ARBA" id="ARBA00007188"/>
    </source>
</evidence>
<organism evidence="12 13">
    <name type="scientific">Orchesella dallaii</name>
    <dbReference type="NCBI Taxonomy" id="48710"/>
    <lineage>
        <taxon>Eukaryota</taxon>
        <taxon>Metazoa</taxon>
        <taxon>Ecdysozoa</taxon>
        <taxon>Arthropoda</taxon>
        <taxon>Hexapoda</taxon>
        <taxon>Collembola</taxon>
        <taxon>Entomobryomorpha</taxon>
        <taxon>Entomobryoidea</taxon>
        <taxon>Orchesellidae</taxon>
        <taxon>Orchesellinae</taxon>
        <taxon>Orchesella</taxon>
    </lineage>
</organism>
<dbReference type="PROSITE" id="PS50234">
    <property type="entry name" value="VWFA"/>
    <property type="match status" value="1"/>
</dbReference>
<evidence type="ECO:0000256" key="1">
    <source>
        <dbReference type="ARBA" id="ARBA00004604"/>
    </source>
</evidence>
<dbReference type="SUPFAM" id="SSF52540">
    <property type="entry name" value="P-loop containing nucleoside triphosphate hydrolases"/>
    <property type="match status" value="6"/>
</dbReference>
<dbReference type="Gene3D" id="3.40.50.300">
    <property type="entry name" value="P-loop containing nucleotide triphosphate hydrolases"/>
    <property type="match status" value="6"/>
</dbReference>
<accession>A0ABP1QSY3</accession>
<dbReference type="Pfam" id="PF17867">
    <property type="entry name" value="AAA_lid_7"/>
    <property type="match status" value="3"/>
</dbReference>
<comment type="similarity">
    <text evidence="3 9">Belongs to the midasin family.</text>
</comment>
<reference evidence="12 13" key="1">
    <citation type="submission" date="2024-08" db="EMBL/GenBank/DDBJ databases">
        <authorList>
            <person name="Cucini C."/>
            <person name="Frati F."/>
        </authorList>
    </citation>
    <scope>NUCLEOTIDE SEQUENCE [LARGE SCALE GENOMIC DNA]</scope>
</reference>
<dbReference type="PANTHER" id="PTHR48103:SF2">
    <property type="entry name" value="MIDASIN"/>
    <property type="match status" value="1"/>
</dbReference>
<feature type="compositionally biased region" description="Basic and acidic residues" evidence="10">
    <location>
        <begin position="4876"/>
        <end position="4889"/>
    </location>
</feature>
<keyword evidence="6 9" id="KW-0067">ATP-binding</keyword>
<dbReference type="Pfam" id="PF21108">
    <property type="entry name" value="MDN1_4th"/>
    <property type="match status" value="1"/>
</dbReference>
<dbReference type="Proteomes" id="UP001642540">
    <property type="component" value="Unassembled WGS sequence"/>
</dbReference>
<evidence type="ECO:0000256" key="7">
    <source>
        <dbReference type="ARBA" id="ARBA00023186"/>
    </source>
</evidence>
<dbReference type="InterPro" id="IPR025662">
    <property type="entry name" value="Sigma_54_int_dom_ATP-bd_1"/>
</dbReference>
<comment type="caution">
    <text evidence="12">The sequence shown here is derived from an EMBL/GenBank/DDBJ whole genome shotgun (WGS) entry which is preliminary data.</text>
</comment>
<sequence length="5284" mass="596959">MAFSHALSVQLSKWKEELLDEKVVDKSISNNPGFLLPVLDQIKESDCIQKVTIGLSRLVWKFPVAARFAEQYFSKHGSPLCTVGNRMQALQVSEPATKRRRVAKAKANVNPQSDVEESQLLTVLKAVLVIMRKLPRSTFAHWVIDDFLSLGNLSSKQIRWLSAQCLARLLELSDSETSDLVKKFGLLEEDSTKQAVIFEELINSLSSVNIPLLTSVGEYFPANEINQVSPNMDLLSVGGVLVKSMKPLDPTERQPFESLNVVPIPSVLNHVKKILLQIQHGTPVCLSGPIGVGKTSLLCFTASICGRNSYPDVITVQMSDQIDSRLLLGSYHSTDLPGQFVWKPGCLTRAILNGHWIIFEDMDSAPSDVVTLLDAINGTKQVSVPGYGQINQFHRDFRMFCTIRTTGSGNTRNSPEKFCKSWTNINVEGLSATELTVITKELFHSLSPIVDRLVEIFNSMRNPTISVKRSISVRDLIKFCQRLPKDLDFSTTSSAIAIFHEACDVFISPLQNFQDKLVLAEVIGTHLNLLKSKVEYFLSMSKPNVNICGNTSTIVVGRFDLPIFKQLSVSKKERIGVYSLTKRTCCLLEMIAGTVKNKEPVLLVGETGVGKTSCIQYLANVMQQKMIVVNLNRQSDSSDLLGGYKPVELKYIFAPLREEFEALFFLSFNKDVNSKFINHIMTCFANQRWSDLLKLMSHVQKAAVSKKSTDKTVLDRWKALGNQISRIDSQLNNESESPFAFSFIEGTLITAIKNGYWILLDEVNLATSEMLQCLSGILDKSSQIHLWEKGDEEPVERHPDFHLFAAMNPSTDVGKKDLPIGIRNRFSEFYVDELIDEDELRILTSDYLADLSLPNEQISNIVEFYLKVKQLSATSLIDGMGKRPHFSLRTFCRALKISSFNLYGSVRRSLYESFCLSFLTQLDYSSHPIVQNLVAKYICGKTEIKALLSQPLPCPSNQNVILVEGYWLPRGKKEPFSSNKYILTPSVRRNLKDIARVVSAGKLPILIQGETSVGKTSLIQFLADATGNACYRINNHQHTDLQEYVGSYQSDDTGKLVFTEGVLVQAMRRGEWIILDELNLAPSEVLEALNRLLDDNRQLFITETGITITAHPNFMLFATQNPPGLYGGRKLLSRAFRNRFVELHFDEIPKNELETILHQRCDIPVSYCKKIINVLTELQTRRKSSAALQGKHSFATLRDLFRWAERYRQSGKQKTTFYDWDQHLADEGYLVLAGKSRKLAEVEVIREVLQKYLKRIVDPNNLFSLHEKTSEVTKDLLTQVLNSDVAQFKHIVWTYPMRRLAVLIGSSMKFKEPILLVGETGAGKTTVVQLLSHIYDRKLYSVNCHMHSESSDFLGGLRPVRNHEEKEDKLFEWVDGPLVEAMESGGIFLADEISLADDSVLERLNSVLESERSLLVAEKGDETPKLIIADDKFQFMGTMNPGGDYGKKELSPALRNRLTEIWCESVTDDEDLQRIIEHNLALLLKNKGVGLVMVNFVHWLKNNELGQRCIVSIRDYLAWVNFVNHATSEDRNENKLNLQAALEHGACLSFLDGLGVGNTATENVNTTRSLRDSGLAYLRSMMTLHMGEHISQITSTLFEVSGTKMQLGPFVLERHPKVNYAAANQSCFAIESPTTSLNALRIFRALQLNKPILLEGSPGQGKTALVTAMAKVAGFPLTRINLSEQTDISDLFGADLPVEGQEGGHFAWRDGPLIQALKNQSWILLDELNLASQSVLEGLNACLDHRGEIYVPELNKTFTIYDNTDNCNSTRIFACQNPIRQGGARKGLPKSFLNRFTQVFMDPLVMDDMKFIIQNYWPALSSVSVDLMTTFANVLHEIVCVKRQFAQRGGPWDFNLRDLMRWAEVTVADYDKINLNNKQLHPELFVDLIYGLRMRSNEDRRHVLELFYKTWSAKALEVASPLMSVLPWGQDDIQLQDDVLRCGRALLQRSSINAHVDSGDDKLIILQQHLPSLEAIMTCLSMGWMPILVGGTSVGKTCLVKLLAKICGKRLDLLTPSPEMDTIELLGGFEQADIYRKIDETCVDVCDLLLRFVKDAVLLSADWVEDGEPHHRLQFADVVGKSDSTSPFRGLDWQLLDLWKNIKGLPHLTPDGTSGHAEEIKRIQNRVDFLQKAYLRCKSFFETQYCSDLGHEVEEASSYEYEGTTRREDVYNKRNGKLKDKVVGEEKKENYSKAGAAKQHLERVARELEQIYTHLKAGVQTGSFQWIDSILIKALVAGNWLLIDGANRCSAAVLDRLNSLMEPNGSLLLSERGSLDGKIVEIKPHSNFRLILAMDPAYGEISRAMRNRGVEIFMSNSPSTLWDQVHEHQSSVMDMDITEDNCPSGSNDDAVNDRITSWTSGDVCPTLQSEFGITVFDLDALLRTEGLCNPKLRAAVVNLHREIHQAVASSPGGGIGIEKRFPKLISTVRQMVLQMQNGVSYKESMWNAVTSSFMEDDCWRMEADKKVEIQEIITQFCQGLDDNTFAKLEGKSVSITTVSDFGNSQIHRIWKNLDVISNALSETSWSQYESWRTKENRKLVEDFLILTLFARVMKKDAHVLQLALSNYYPLKSALITKLATVLETDSSHETFMSLQNQGDIQGVAHLMAKFMDGSKGEQAKFLNAQLKMSLKLHTEKDIFVYKSLQNPRKGTLGFVSQSIRKTDSGNLFEFLYGFWKIVTSYNKLLHSCLSTPFDLNNADDILTSGESVVAQYSRTWLNGMKAVLWRKWMGELAQEEFDCKRPSEKLKSNIALVVQWIGEQVVPTLHAINGIDNSLYGKELEALVQKCLQPLDHCGNRMLLQRSTSFRSFYGIRPFLPSDSLNMVNTTLSLCLKVWTANSPVDLHRTQMLLESCSNGNGAMSSHRSLSQICEKLLKLNVLTPVSLSEVEFVENMMGNLEEISKARITDSIVSDHVVGNATKIATGINEFLQLLNISTSNGNYSVFMNPLRQALSCSNKYEFLHSVFHWQDMERFRQSFTDCPPAVMLKSSCLLPYFASKLMLDDETHMLRSASLGHRETAVRQFKKLNSQLSHELLRERMAWESTSGLIESTCTAFMELTKKWAHVFREDECMSQKLESWIEKLEDILRARNEFSSGYMAELGCVIIELSCFMLEIATYLPVVDPSVESEVLTMYLNDEIEYFSSWLTAQRLLNLYTTGYDPCSTIVEGVSRFGHVHPYLNEVSQSLQKAGERLKIAKSGIAARPNPPEYEAMRHEALQFVRTMASKNKIADLTQRVRSLFSNGSTPSESDMSNVLVACSSWLESCSSFVYKQLRRFWYWDINLSYIHPAVEVVNGFMLICDAIRRLQAMNASEKSKTLELLRFPNNHIPAVADASGVYEEPWAYKRATKKLLVSAWWNFCNRVISHNCITPRLLSDLHEFTKEVARIWKEQQEEKERQKEMENAFYIYKGKEKKLASSEEEQEMESIASIFPDFAGDFQDLIESNSLESSPSPAIGSTASSDVDILDADDIALFLKIHSLSLSFIRNHALKPAKANDSKYDFVTPFVNMFEVGCYAFQNKYLNYFKDDEANILMASNLIVKRFDSTLSSTESDDPLYDVYRDSNVGEVVRLGPVLFGMRKRVDELLAEWPDHPALLRIIEVISRIETFDVRSPLVKFLTGLELLLSTAQDWETVAHRGVSIAVQLMELSNLVISWRKLELRFWKNLLEINAAREQKGAKQWWFHLFASAIQFCDEGTDEATDKKTFLKVLQQFMEMSPLGQFTARLMLLEELHRHFTGLLQISPSMKTELMEMSSYIWNSLAYYKQFVAAVNARLKSLTAPLEKMIKDFIKISRWNDANFYALRDSVKKGQKTLNKLVSEHQKVLRMPVATVLVADVGVDRPFSEKKNKVRKTNKMSYIMPEEWESDCLIHTSLELNDFSQQLSKRLSKLQRFYQKSRGITRDAVDKDDMYISEIVELDQFSGTVIDKVHELQTLQVPDEQGDRRKKALHHVHNLRRKNLAELFKALQDLGLSFRRGIIHLKNLDKEVEFYDFKIQPTDLIAGWKNLQSGDQCFPADMEVVEAWNGCDEYFQKCLSRISMMLTSFHAPSKELGPSIIDRCKGYAIDLLQCVTEEREAIAKHGKLLWELRTLMTKQKNKSGELVSDHFAEVLYTGCCDLEIEYTQYILLAESLEDQHSDEIKSSLKTVCQTVINEATKIKSKIHDVVNKTGIVELSDGLVDKAVLAKCTSTFVDILGLLRDLKEKFVKSSLLWNSVNDSETRWSNWLQKFNSKLNCPNTQPSIKSQSFSNAMGKTLENILLSLQRLEGFKDEENLKSNSFVNLMPLKRLSSLDLESIVSNVLKIRHCLNHSYNGDYVQRSSLFGSITPLILQFSFTVQFYLKLLAQHHRTSCKLLSILSSVFSTLGQKGFCLPSDYENDAVEEGPEMDEKSGMGLGEGETTSDAKDVSDRLESEDQLDDTMKAGESAESADKDVGEDNKGVEMSEDFGGKQQEKQDKEADEENENSDDENQAEDLDQEMGDVDTSGEKIDDKLWGGSSDEEEDDPEEQKKEQGKGSAEKGETELASNKDEEQEDNSENANESDPSGESKNKEYNEKSDDEDVNDDQADPYHGENKPEEEPEAMELPDDLQLDDANEKEEKDESGENPFDLDSTERELPQGLDEEEEEKDNTAQEEAEQQLEDVSDDEGNADDAVNVDLPEPGESENPVTEEKEDLSMEVDPEKEEESTLEETKETDADPTEENDTEKKTEASDKPSQKKDDATSGGTDTTRDEEMVAAPSQEEENPSKSDEQAAGQAQSKDGHGHEGKSVNKENMQSSQKEDDTEASRRPGETDSKRSLADNVNNAEDQLKRLKTVDKSQSGLDDQVNQAEDNNEKDSEQTAAELYQHIESAEKKDALTVDNASKEQLDQQKGMQIDNEKPAEENPKMDDTVEEMEVDEDIEEIDQAETDKNAPDLIRGLPENKKHSKNRDKNKEETEVEDSQVEGDIVMTLGAQRPADSYSHTNLELLKEKLQPELSAPMQIETQVETVVLDDNGDATLVEWHDLEAKTLTLSQELCEQLRLVLEPTQAARLKGDYKTGKRLNMRKVIPYIASGFRKDKIWLRRTQASKREYQILLALDDSASMVDNQSKQMAFSAVAVVSRALSLLEAGKLAVGSFGEDFKLIHPFDEPFTDMSGAKVISQFTFAQKRTRIAQLMKDSTTLFTHSKASSSTSLHPDVAQLMIIISDGRGINNEGVELTKKSIMKAREQNVFIVFIIVDNPENQNSILDIRQPVFGPNNAVEIVRYMDNFPFPFYLILRDITSLPSVLSDALRQWFELVTSSDR</sequence>
<comment type="subcellular location">
    <subcellularLocation>
        <location evidence="1">Nucleus</location>
        <location evidence="1">Nucleolus</location>
    </subcellularLocation>
    <subcellularLocation>
        <location evidence="2">Nucleus</location>
        <location evidence="2">Nucleoplasm</location>
    </subcellularLocation>
</comment>
<keyword evidence="13" id="KW-1185">Reference proteome</keyword>
<gene>
    <name evidence="12" type="ORF">ODALV1_LOCUS14050</name>
</gene>
<evidence type="ECO:0000256" key="2">
    <source>
        <dbReference type="ARBA" id="ARBA00004642"/>
    </source>
</evidence>
<evidence type="ECO:0000256" key="10">
    <source>
        <dbReference type="SAM" id="MobiDB-lite"/>
    </source>
</evidence>
<feature type="compositionally biased region" description="Acidic residues" evidence="10">
    <location>
        <begin position="4556"/>
        <end position="4566"/>
    </location>
</feature>
<proteinExistence type="inferred from homology"/>
<keyword evidence="7 9" id="KW-0143">Chaperone</keyword>
<dbReference type="CDD" id="cd01460">
    <property type="entry name" value="vWA_midasin"/>
    <property type="match status" value="1"/>
</dbReference>
<keyword evidence="8 9" id="KW-0539">Nucleus</keyword>
<feature type="compositionally biased region" description="Basic and acidic residues" evidence="10">
    <location>
        <begin position="4759"/>
        <end position="4770"/>
    </location>
</feature>
<evidence type="ECO:0000313" key="12">
    <source>
        <dbReference type="EMBL" id="CAL8110203.1"/>
    </source>
</evidence>
<dbReference type="InterPro" id="IPR012099">
    <property type="entry name" value="Midasin"/>
</dbReference>
<feature type="region of interest" description="Disordered" evidence="10">
    <location>
        <begin position="4376"/>
        <end position="4942"/>
    </location>
</feature>
<dbReference type="PIRSF" id="PIRSF010340">
    <property type="entry name" value="Midasin"/>
    <property type="match status" value="1"/>
</dbReference>
<name>A0ABP1QSY3_9HEXA</name>
<feature type="compositionally biased region" description="Basic and acidic residues" evidence="10">
    <location>
        <begin position="4506"/>
        <end position="4528"/>
    </location>
</feature>
<dbReference type="InterPro" id="IPR040848">
    <property type="entry name" value="AAA_lid_7"/>
</dbReference>
<dbReference type="InterPro" id="IPR048617">
    <property type="entry name" value="MDN1_AAA_lid_4"/>
</dbReference>
<feature type="compositionally biased region" description="Basic and acidic residues" evidence="10">
    <location>
        <begin position="4807"/>
        <end position="4816"/>
    </location>
</feature>
<feature type="compositionally biased region" description="Basic and acidic residues" evidence="10">
    <location>
        <begin position="4849"/>
        <end position="4868"/>
    </location>
</feature>
<feature type="compositionally biased region" description="Basic and acidic residues" evidence="10">
    <location>
        <begin position="4567"/>
        <end position="4576"/>
    </location>
</feature>
<evidence type="ECO:0000259" key="11">
    <source>
        <dbReference type="PROSITE" id="PS50234"/>
    </source>
</evidence>
<evidence type="ECO:0000256" key="6">
    <source>
        <dbReference type="ARBA" id="ARBA00022840"/>
    </source>
</evidence>
<dbReference type="Gene3D" id="3.40.50.410">
    <property type="entry name" value="von Willebrand factor, type A domain"/>
    <property type="match status" value="1"/>
</dbReference>
<keyword evidence="5 9" id="KW-0547">Nucleotide-binding</keyword>
<dbReference type="SMART" id="SM00382">
    <property type="entry name" value="AAA"/>
    <property type="match status" value="5"/>
</dbReference>
<evidence type="ECO:0000256" key="4">
    <source>
        <dbReference type="ARBA" id="ARBA00017143"/>
    </source>
</evidence>
<evidence type="ECO:0000256" key="9">
    <source>
        <dbReference type="PIRNR" id="PIRNR010340"/>
    </source>
</evidence>
<dbReference type="Pfam" id="PF17865">
    <property type="entry name" value="AAA_lid_5"/>
    <property type="match status" value="1"/>
</dbReference>
<dbReference type="PROSITE" id="PS00675">
    <property type="entry name" value="SIGMA54_INTERACT_1"/>
    <property type="match status" value="1"/>
</dbReference>
<feature type="compositionally biased region" description="Basic and acidic residues" evidence="10">
    <location>
        <begin position="4401"/>
        <end position="4412"/>
    </location>
</feature>
<dbReference type="InterPro" id="IPR002035">
    <property type="entry name" value="VWF_A"/>
</dbReference>